<name>M6ZSP6_LEPIR</name>
<dbReference type="AlphaFoldDB" id="M6ZSP6"/>
<comment type="caution">
    <text evidence="1">The sequence shown here is derived from an EMBL/GenBank/DDBJ whole genome shotgun (WGS) entry which is preliminary data.</text>
</comment>
<feature type="non-terminal residue" evidence="1">
    <location>
        <position position="1"/>
    </location>
</feature>
<reference evidence="1 2" key="1">
    <citation type="submission" date="2013-01" db="EMBL/GenBank/DDBJ databases">
        <authorList>
            <person name="Harkins D.M."/>
            <person name="Durkin A.S."/>
            <person name="Brinkac L.M."/>
            <person name="Haft D.H."/>
            <person name="Selengut J.D."/>
            <person name="Sanka R."/>
            <person name="DePew J."/>
            <person name="Purushe J."/>
            <person name="Picardeau M."/>
            <person name="Werts C."/>
            <person name="Goarant C."/>
            <person name="Vinetz J.M."/>
            <person name="Sutton G.G."/>
            <person name="Nierman W.C."/>
            <person name="Fouts D.E."/>
        </authorList>
    </citation>
    <scope>NUCLEOTIDE SEQUENCE [LARGE SCALE GENOMIC DNA]</scope>
    <source>
        <strain evidence="1 2">200701872</strain>
    </source>
</reference>
<proteinExistence type="predicted"/>
<dbReference type="EMBL" id="AKWN02000075">
    <property type="protein sequence ID" value="EMP09076.1"/>
    <property type="molecule type" value="Genomic_DNA"/>
</dbReference>
<dbReference type="Proteomes" id="UP000012117">
    <property type="component" value="Unassembled WGS sequence"/>
</dbReference>
<organism evidence="1 2">
    <name type="scientific">Leptospira interrogans serovar Pyrogenes str. 200701872</name>
    <dbReference type="NCBI Taxonomy" id="1193029"/>
    <lineage>
        <taxon>Bacteria</taxon>
        <taxon>Pseudomonadati</taxon>
        <taxon>Spirochaetota</taxon>
        <taxon>Spirochaetia</taxon>
        <taxon>Leptospirales</taxon>
        <taxon>Leptospiraceae</taxon>
        <taxon>Leptospira</taxon>
    </lineage>
</organism>
<evidence type="ECO:0000313" key="1">
    <source>
        <dbReference type="EMBL" id="EMP09076.1"/>
    </source>
</evidence>
<gene>
    <name evidence="1" type="ORF">LEP1GSC124_1544</name>
</gene>
<protein>
    <submittedName>
        <fullName evidence="1">Uncharacterized protein</fullName>
    </submittedName>
</protein>
<sequence length="34" mass="3848">FDFLGRKSCKAHRRFCEDCILKKDCPSSSIISGV</sequence>
<evidence type="ECO:0000313" key="2">
    <source>
        <dbReference type="Proteomes" id="UP000012117"/>
    </source>
</evidence>
<accession>M6ZSP6</accession>